<dbReference type="Proteomes" id="UP000688137">
    <property type="component" value="Unassembled WGS sequence"/>
</dbReference>
<dbReference type="EMBL" id="CAJJDM010000048">
    <property type="protein sequence ID" value="CAD8071966.1"/>
    <property type="molecule type" value="Genomic_DNA"/>
</dbReference>
<name>A0A8S1M5S3_PARPR</name>
<dbReference type="AlphaFoldDB" id="A0A8S1M5S3"/>
<protein>
    <submittedName>
        <fullName evidence="1">Uncharacterized protein</fullName>
    </submittedName>
</protein>
<accession>A0A8S1M5S3</accession>
<reference evidence="1" key="1">
    <citation type="submission" date="2021-01" db="EMBL/GenBank/DDBJ databases">
        <authorList>
            <consortium name="Genoscope - CEA"/>
            <person name="William W."/>
        </authorList>
    </citation>
    <scope>NUCLEOTIDE SEQUENCE</scope>
</reference>
<sequence length="119" mass="13878">MIAQDADQRYTATQCLNHTFFLNEMATQLKLKIQESPTKDSFDHYLDTYNSPDQKLMNKDRKNLSIVTRTPIYAPKASTPELPKQRSIMEELSPISSFSLDQQRNESNKEDQFQFIITK</sequence>
<evidence type="ECO:0000313" key="1">
    <source>
        <dbReference type="EMBL" id="CAD8071966.1"/>
    </source>
</evidence>
<organism evidence="1 2">
    <name type="scientific">Paramecium primaurelia</name>
    <dbReference type="NCBI Taxonomy" id="5886"/>
    <lineage>
        <taxon>Eukaryota</taxon>
        <taxon>Sar</taxon>
        <taxon>Alveolata</taxon>
        <taxon>Ciliophora</taxon>
        <taxon>Intramacronucleata</taxon>
        <taxon>Oligohymenophorea</taxon>
        <taxon>Peniculida</taxon>
        <taxon>Parameciidae</taxon>
        <taxon>Paramecium</taxon>
    </lineage>
</organism>
<dbReference type="OMA" id="ARYFYIF"/>
<evidence type="ECO:0000313" key="2">
    <source>
        <dbReference type="Proteomes" id="UP000688137"/>
    </source>
</evidence>
<proteinExistence type="predicted"/>
<gene>
    <name evidence="1" type="ORF">PPRIM_AZ9-3.1.T0480141</name>
</gene>
<comment type="caution">
    <text evidence="1">The sequence shown here is derived from an EMBL/GenBank/DDBJ whole genome shotgun (WGS) entry which is preliminary data.</text>
</comment>
<keyword evidence="2" id="KW-1185">Reference proteome</keyword>